<evidence type="ECO:0000256" key="1">
    <source>
        <dbReference type="SAM" id="MobiDB-lite"/>
    </source>
</evidence>
<dbReference type="EMBL" id="BOMH01000007">
    <property type="protein sequence ID" value="GID63358.1"/>
    <property type="molecule type" value="Genomic_DNA"/>
</dbReference>
<dbReference type="AlphaFoldDB" id="A0A919IH49"/>
<protein>
    <submittedName>
        <fullName evidence="2">Uncharacterized protein</fullName>
    </submittedName>
</protein>
<feature type="region of interest" description="Disordered" evidence="1">
    <location>
        <begin position="30"/>
        <end position="505"/>
    </location>
</feature>
<feature type="compositionally biased region" description="Low complexity" evidence="1">
    <location>
        <begin position="351"/>
        <end position="362"/>
    </location>
</feature>
<feature type="compositionally biased region" description="Basic and acidic residues" evidence="1">
    <location>
        <begin position="247"/>
        <end position="264"/>
    </location>
</feature>
<accession>A0A919IH49</accession>
<dbReference type="Proteomes" id="UP000619479">
    <property type="component" value="Unassembled WGS sequence"/>
</dbReference>
<name>A0A919IH49_9ACTN</name>
<reference evidence="2" key="1">
    <citation type="submission" date="2021-01" db="EMBL/GenBank/DDBJ databases">
        <title>Whole genome shotgun sequence of Actinoplanes cyaneus NBRC 14990.</title>
        <authorList>
            <person name="Komaki H."/>
            <person name="Tamura T."/>
        </authorList>
    </citation>
    <scope>NUCLEOTIDE SEQUENCE</scope>
    <source>
        <strain evidence="2">NBRC 14990</strain>
    </source>
</reference>
<dbReference type="RefSeq" id="WP_203738786.1">
    <property type="nucleotide sequence ID" value="NZ_BAAAUC010000058.1"/>
</dbReference>
<feature type="compositionally biased region" description="Low complexity" evidence="1">
    <location>
        <begin position="373"/>
        <end position="390"/>
    </location>
</feature>
<feature type="compositionally biased region" description="Basic and acidic residues" evidence="1">
    <location>
        <begin position="318"/>
        <end position="329"/>
    </location>
</feature>
<sequence length="736" mass="74536">MEPTSSPDNPRPAPGLARFWQVRPDSDAESTYLPSAYLPPAEESSVREPEPEMLSLGSRRVSEPADRALPPIPVDLLTGSSVPFGAHPVSPFAPVASARGPHGPGDANGFHGNPGDLPGSDPFGLNRAAGRGPGPARGDRGNPPPARSRHGDSDHSIPSDHEPDPGQDVESQGPEADTPGRETSFGGFRLGGTGRFLFGGRGPDDAQPGVNGHAAGAEPSAAEETGVTGHGDVPVTESGDTQVTEPGDAHVGEPGDAHVGEFGDNHVAGFSDTHVAEPGDSPVAEPPADERSTGVTPADEPADKASPEAGQDPAEQAGPRDENGRDDMNGRAGAPGYAQAGDVPGHEEAPAADSPAEETAPASGWASVPVQPPTSGGPAGPVSGAPVSPGYAPAPYLATDFTPDHPAVSLDHAGGSLDHPGATLDLPEQGGSAPADPAASAAPVSPAQPQAPAPISGSAPAPAPISGSASAPISGSAPAPVSGSASVSGSSPVSGSAPAPVSGSASVPAPDLAYPMPPIPQIPATRAPSDLPVAPDTGFAFGSPATTGYSLGRSGEAFGVASVTPAGPSAPQPGSVTPPPLEFQPYPESGLAGVSISNFRRHPLDDEPRPAARRSASLEDAEPVRRPNRRAAEDDDLSITPAAEGSVIRPTVWDEDAARHFRAAWHEVKAEFVDDPVNALTRAHDLLTDAVNELTEVLLAERDELDPLRGTGTTDTESMRMAMRGYREFLDRILSL</sequence>
<feature type="compositionally biased region" description="Gly residues" evidence="1">
    <location>
        <begin position="188"/>
        <end position="201"/>
    </location>
</feature>
<feature type="region of interest" description="Disordered" evidence="1">
    <location>
        <begin position="600"/>
        <end position="643"/>
    </location>
</feature>
<feature type="compositionally biased region" description="Pro residues" evidence="1">
    <location>
        <begin position="568"/>
        <end position="582"/>
    </location>
</feature>
<gene>
    <name evidence="2" type="ORF">Acy02nite_12390</name>
</gene>
<feature type="compositionally biased region" description="Low complexity" evidence="1">
    <location>
        <begin position="429"/>
        <end position="505"/>
    </location>
</feature>
<evidence type="ECO:0000313" key="3">
    <source>
        <dbReference type="Proteomes" id="UP000619479"/>
    </source>
</evidence>
<proteinExistence type="predicted"/>
<evidence type="ECO:0000313" key="2">
    <source>
        <dbReference type="EMBL" id="GID63358.1"/>
    </source>
</evidence>
<organism evidence="2 3">
    <name type="scientific">Actinoplanes cyaneus</name>
    <dbReference type="NCBI Taxonomy" id="52696"/>
    <lineage>
        <taxon>Bacteria</taxon>
        <taxon>Bacillati</taxon>
        <taxon>Actinomycetota</taxon>
        <taxon>Actinomycetes</taxon>
        <taxon>Micromonosporales</taxon>
        <taxon>Micromonosporaceae</taxon>
        <taxon>Actinoplanes</taxon>
    </lineage>
</organism>
<feature type="compositionally biased region" description="Low complexity" evidence="1">
    <location>
        <begin position="127"/>
        <end position="136"/>
    </location>
</feature>
<feature type="region of interest" description="Disordered" evidence="1">
    <location>
        <begin position="562"/>
        <end position="588"/>
    </location>
</feature>
<keyword evidence="3" id="KW-1185">Reference proteome</keyword>
<comment type="caution">
    <text evidence="2">The sequence shown here is derived from an EMBL/GenBank/DDBJ whole genome shotgun (WGS) entry which is preliminary data.</text>
</comment>
<feature type="compositionally biased region" description="Basic and acidic residues" evidence="1">
    <location>
        <begin position="149"/>
        <end position="164"/>
    </location>
</feature>